<feature type="transmembrane region" description="Helical" evidence="11">
    <location>
        <begin position="1136"/>
        <end position="1157"/>
    </location>
</feature>
<evidence type="ECO:0000256" key="3">
    <source>
        <dbReference type="ARBA" id="ARBA00007937"/>
    </source>
</evidence>
<comment type="similarity">
    <text evidence="4">Belongs to the major facilitator superfamily. Sugar transporter (TC 2.A.1.1) family.</text>
</comment>
<feature type="transmembrane region" description="Helical" evidence="11">
    <location>
        <begin position="1262"/>
        <end position="1282"/>
    </location>
</feature>
<sequence length="1366" mass="150797">MAHDDDPTRDSAPDLQILGDQITLQPRSYVEARRHDDQEPLMHNMARFRSEPLQFLREVSLYVSGTGWRAYDNFIGQPIFYPGFSERMKNAVVSAPLLKDRISQLAEKRLEVEEKEGWLKKDDKDFATKKAQRRAVLESSIREVAEKMTNDMICKFESKTFIRGAYYLVTQLLTRAYHQGIHVSSEEVLRLRKVAEIAEKKKQSIIFLPSHRSHVDYVSMQLICYRLGLGLPVVVAGDNLNMPVVGSFLQHADTLLQGGYNFECFIEGGRSRTGKLLSPKFGILSFILDSLLSGRVEDAVICPVSTQYDKVIETEGYVTELLGVPKKKENLADFLTGGSSVLSLRLGRVDVRFHEPWSLRKYIDDQLTKITKSPENLRLDVKTLENAAIKQKLLRTMGYKVLSDINDVSVVMPTALIGTVLLTLRGRGVGKSELMRRIEWLIARVGAKGGRVAHFGNAPLSDVIERGLDVLGKDLVGVVQGLAEPTYYAVDRFQLSFCKLFLKTSSLPFSQFMEPRLPKKIATHRNMTIHLFISEALISASMYTRVKLGGGPAHQEISYDALRDQVLFLSSLFRGEFIFPGEGLAVNLEKTLVGLEDDRVLNLKRDEHGSILSIGLADEERAAGRENYDFYCFLIWPFIESSWLAAVSLMGLTPPLGQQDNGIWIEVAKAHNTAQLLGKTLYHQGDLSYFEAVNKETLKNSYQRFEEEGIIYVVKSKDSKVPPRLRLASEWMPSRDPTKSGALQPSGRLWNFIERIASSRREGKNRRDGATVSTRVLRLADTLGAKLFEEATKPESQAEAKLNNEEAAKLKGAIKAERRRRRLEGRARQQILQAAPADMASSSPPTHPYFAPRYVIAAVAVSLGGLLNGYDTGSIGAITHMQQFTESVGQLSATMLGITVSMIMLTGTLPSLFAGHFADKFGRITIIIPGAILFGVGALVQGLAHGLAQFIAGRAIAGLGQGVFLSNINVYICEIAPMRWRGTLTGLPQFLATAGVCAGYFTCYGTVNLQSDMAWRVPYILQCAFAAVLAWSCLLLPDSPRWLMLQGRQAEARRALERLDFNMAEAERDFLLITEQSPSLTPWQGISLLFKRGYRARTILALFILGMVQLSGIDGVLYYAPVLFEQAGISSDNASFLASGLSSILMLIISIPAFLLADKWGRRTSAISGGITLATCMFLMGSLYAADAVHPYGVARWFVIIAVFVFSLTYCATWGIVGKIYASEIQPGHTRAAANCVAMGLCFGTNFLVAICTPILLEASAYGAYFLFGGLAMATVAVLAFYMPETRGRSLENIQEAFHRPSAMSSITQLLKPLGFGARRRTHQTAHGLSAGEEAELELNDATEAVAASAVSVEAVPRALRLDVSA</sequence>
<dbReference type="FunFam" id="1.20.1250.20:FF:000134">
    <property type="entry name" value="MFS sugar transporter protein"/>
    <property type="match status" value="1"/>
</dbReference>
<evidence type="ECO:0000313" key="13">
    <source>
        <dbReference type="EMBL" id="KAK6953840.1"/>
    </source>
</evidence>
<feature type="transmembrane region" description="Helical" evidence="11">
    <location>
        <begin position="1197"/>
        <end position="1221"/>
    </location>
</feature>
<keyword evidence="14" id="KW-1185">Reference proteome</keyword>
<dbReference type="Pfam" id="PF00083">
    <property type="entry name" value="Sugar_tr"/>
    <property type="match status" value="1"/>
</dbReference>
<dbReference type="PROSITE" id="PS00217">
    <property type="entry name" value="SUGAR_TRANSPORT_2"/>
    <property type="match status" value="1"/>
</dbReference>
<comment type="subcellular location">
    <subcellularLocation>
        <location evidence="2">Endomembrane system</location>
        <topology evidence="2">Peripheral membrane protein</topology>
    </subcellularLocation>
    <subcellularLocation>
        <location evidence="1">Membrane</location>
        <topology evidence="1">Multi-pass membrane protein</topology>
    </subcellularLocation>
</comment>
<feature type="transmembrane region" description="Helical" evidence="11">
    <location>
        <begin position="1164"/>
        <end position="1185"/>
    </location>
</feature>
<feature type="transmembrane region" description="Helical" evidence="11">
    <location>
        <begin position="1019"/>
        <end position="1036"/>
    </location>
</feature>
<evidence type="ECO:0000256" key="2">
    <source>
        <dbReference type="ARBA" id="ARBA00004184"/>
    </source>
</evidence>
<dbReference type="InterPro" id="IPR020846">
    <property type="entry name" value="MFS_dom"/>
</dbReference>
<comment type="similarity">
    <text evidence="3">Belongs to the GPAT/DAPAT family.</text>
</comment>
<dbReference type="PANTHER" id="PTHR12563">
    <property type="entry name" value="GLYCEROL-3-PHOSPHATE ACYLTRANSFERASE"/>
    <property type="match status" value="1"/>
</dbReference>
<feature type="domain" description="Major facilitator superfamily (MFS) profile" evidence="12">
    <location>
        <begin position="857"/>
        <end position="1287"/>
    </location>
</feature>
<dbReference type="SUPFAM" id="SSF69593">
    <property type="entry name" value="Glycerol-3-phosphate (1)-acyltransferase"/>
    <property type="match status" value="1"/>
</dbReference>
<dbReference type="PROSITE" id="PS50850">
    <property type="entry name" value="MFS"/>
    <property type="match status" value="1"/>
</dbReference>
<keyword evidence="9 11" id="KW-0472">Membrane</keyword>
<dbReference type="SUPFAM" id="SSF103473">
    <property type="entry name" value="MFS general substrate transporter"/>
    <property type="match status" value="1"/>
</dbReference>
<dbReference type="GO" id="GO:0008654">
    <property type="term" value="P:phospholipid biosynthetic process"/>
    <property type="evidence" value="ECO:0007669"/>
    <property type="project" value="TreeGrafter"/>
</dbReference>
<dbReference type="GO" id="GO:0006631">
    <property type="term" value="P:fatty acid metabolic process"/>
    <property type="evidence" value="ECO:0007669"/>
    <property type="project" value="TreeGrafter"/>
</dbReference>
<dbReference type="InterPro" id="IPR041728">
    <property type="entry name" value="GPAT/DHAPAT_LPLAT"/>
</dbReference>
<dbReference type="Pfam" id="PF19277">
    <property type="entry name" value="GPAT_C"/>
    <property type="match status" value="2"/>
</dbReference>
<feature type="transmembrane region" description="Helical" evidence="11">
    <location>
        <begin position="926"/>
        <end position="944"/>
    </location>
</feature>
<reference evidence="13 14" key="1">
    <citation type="journal article" date="2024" name="Front Chem Biol">
        <title>Unveiling the potential of Daldinia eschscholtzii MFLUCC 19-0629 through bioactivity and bioinformatics studies for enhanced sustainable agriculture production.</title>
        <authorList>
            <person name="Brooks S."/>
            <person name="Weaver J.A."/>
            <person name="Klomchit A."/>
            <person name="Alharthi S.A."/>
            <person name="Onlamun T."/>
            <person name="Nurani R."/>
            <person name="Vong T.K."/>
            <person name="Alberti F."/>
            <person name="Greco C."/>
        </authorList>
    </citation>
    <scope>NUCLEOTIDE SEQUENCE [LARGE SCALE GENOMIC DNA]</scope>
    <source>
        <strain evidence="13">MFLUCC 19-0629</strain>
    </source>
</reference>
<feature type="transmembrane region" description="Helical" evidence="11">
    <location>
        <begin position="1233"/>
        <end position="1256"/>
    </location>
</feature>
<dbReference type="GO" id="GO:0012505">
    <property type="term" value="C:endomembrane system"/>
    <property type="evidence" value="ECO:0007669"/>
    <property type="project" value="UniProtKB-SubCell"/>
</dbReference>
<evidence type="ECO:0000256" key="11">
    <source>
        <dbReference type="SAM" id="Phobius"/>
    </source>
</evidence>
<feature type="transmembrane region" description="Helical" evidence="11">
    <location>
        <begin position="984"/>
        <end position="1007"/>
    </location>
</feature>
<name>A0AAX6MME4_9PEZI</name>
<keyword evidence="7 11" id="KW-0812">Transmembrane</keyword>
<dbReference type="InterPro" id="IPR005828">
    <property type="entry name" value="MFS_sugar_transport-like"/>
</dbReference>
<evidence type="ECO:0000313" key="14">
    <source>
        <dbReference type="Proteomes" id="UP001369815"/>
    </source>
</evidence>
<dbReference type="InterPro" id="IPR005829">
    <property type="entry name" value="Sugar_transporter_CS"/>
</dbReference>
<proteinExistence type="inferred from homology"/>
<evidence type="ECO:0000256" key="1">
    <source>
        <dbReference type="ARBA" id="ARBA00004141"/>
    </source>
</evidence>
<feature type="transmembrane region" description="Helical" evidence="11">
    <location>
        <begin position="1099"/>
        <end position="1124"/>
    </location>
</feature>
<accession>A0AAX6MME4</accession>
<dbReference type="InterPro" id="IPR045520">
    <property type="entry name" value="GPAT/DHAPAT_C"/>
</dbReference>
<evidence type="ECO:0000256" key="4">
    <source>
        <dbReference type="ARBA" id="ARBA00010992"/>
    </source>
</evidence>
<dbReference type="Proteomes" id="UP001369815">
    <property type="component" value="Unassembled WGS sequence"/>
</dbReference>
<keyword evidence="8 11" id="KW-1133">Transmembrane helix</keyword>
<dbReference type="Gene3D" id="1.20.1250.20">
    <property type="entry name" value="MFS general substrate transporter like domains"/>
    <property type="match status" value="1"/>
</dbReference>
<dbReference type="GO" id="GO:0004366">
    <property type="term" value="F:glycerol-3-phosphate O-acyltransferase activity"/>
    <property type="evidence" value="ECO:0007669"/>
    <property type="project" value="TreeGrafter"/>
</dbReference>
<dbReference type="EMBL" id="JBANMG010000004">
    <property type="protein sequence ID" value="KAK6953840.1"/>
    <property type="molecule type" value="Genomic_DNA"/>
</dbReference>
<organism evidence="13 14">
    <name type="scientific">Daldinia eschscholtzii</name>
    <dbReference type="NCBI Taxonomy" id="292717"/>
    <lineage>
        <taxon>Eukaryota</taxon>
        <taxon>Fungi</taxon>
        <taxon>Dikarya</taxon>
        <taxon>Ascomycota</taxon>
        <taxon>Pezizomycotina</taxon>
        <taxon>Sordariomycetes</taxon>
        <taxon>Xylariomycetidae</taxon>
        <taxon>Xylariales</taxon>
        <taxon>Hypoxylaceae</taxon>
        <taxon>Daldinia</taxon>
    </lineage>
</organism>
<dbReference type="GO" id="GO:0031966">
    <property type="term" value="C:mitochondrial membrane"/>
    <property type="evidence" value="ECO:0007669"/>
    <property type="project" value="TreeGrafter"/>
</dbReference>
<dbReference type="PANTHER" id="PTHR12563:SF17">
    <property type="entry name" value="DIHYDROXYACETONE PHOSPHATE ACYLTRANSFERASE"/>
    <property type="match status" value="1"/>
</dbReference>
<dbReference type="GO" id="GO:0006072">
    <property type="term" value="P:glycerol-3-phosphate metabolic process"/>
    <property type="evidence" value="ECO:0007669"/>
    <property type="project" value="TreeGrafter"/>
</dbReference>
<dbReference type="NCBIfam" id="TIGR00879">
    <property type="entry name" value="SP"/>
    <property type="match status" value="1"/>
</dbReference>
<keyword evidence="6" id="KW-0808">Transferase</keyword>
<evidence type="ECO:0000256" key="8">
    <source>
        <dbReference type="ARBA" id="ARBA00022989"/>
    </source>
</evidence>
<feature type="transmembrane region" description="Helical" evidence="11">
    <location>
        <begin position="950"/>
        <end position="972"/>
    </location>
</feature>
<evidence type="ECO:0000256" key="6">
    <source>
        <dbReference type="ARBA" id="ARBA00022679"/>
    </source>
</evidence>
<dbReference type="GO" id="GO:0022857">
    <property type="term" value="F:transmembrane transporter activity"/>
    <property type="evidence" value="ECO:0007669"/>
    <property type="project" value="InterPro"/>
</dbReference>
<dbReference type="InterPro" id="IPR022284">
    <property type="entry name" value="GPAT/DHAPAT"/>
</dbReference>
<evidence type="ECO:0000256" key="9">
    <source>
        <dbReference type="ARBA" id="ARBA00023136"/>
    </source>
</evidence>
<dbReference type="CDD" id="cd07993">
    <property type="entry name" value="LPLAT_DHAPAT-like"/>
    <property type="match status" value="1"/>
</dbReference>
<keyword evidence="10" id="KW-0012">Acyltransferase</keyword>
<dbReference type="GO" id="GO:0019432">
    <property type="term" value="P:triglyceride biosynthetic process"/>
    <property type="evidence" value="ECO:0007669"/>
    <property type="project" value="TreeGrafter"/>
</dbReference>
<keyword evidence="5" id="KW-0813">Transport</keyword>
<dbReference type="InterPro" id="IPR036259">
    <property type="entry name" value="MFS_trans_sf"/>
</dbReference>
<evidence type="ECO:0000256" key="5">
    <source>
        <dbReference type="ARBA" id="ARBA00022448"/>
    </source>
</evidence>
<evidence type="ECO:0000256" key="7">
    <source>
        <dbReference type="ARBA" id="ARBA00022692"/>
    </source>
</evidence>
<dbReference type="PROSITE" id="PS00216">
    <property type="entry name" value="SUGAR_TRANSPORT_1"/>
    <property type="match status" value="1"/>
</dbReference>
<dbReference type="SMART" id="SM00563">
    <property type="entry name" value="PlsC"/>
    <property type="match status" value="1"/>
</dbReference>
<feature type="transmembrane region" description="Helical" evidence="11">
    <location>
        <begin position="891"/>
        <end position="914"/>
    </location>
</feature>
<dbReference type="InterPro" id="IPR003663">
    <property type="entry name" value="Sugar/inositol_transpt"/>
</dbReference>
<evidence type="ECO:0000259" key="12">
    <source>
        <dbReference type="PROSITE" id="PS50850"/>
    </source>
</evidence>
<dbReference type="InterPro" id="IPR002123">
    <property type="entry name" value="Plipid/glycerol_acylTrfase"/>
</dbReference>
<comment type="caution">
    <text evidence="13">The sequence shown here is derived from an EMBL/GenBank/DDBJ whole genome shotgun (WGS) entry which is preliminary data.</text>
</comment>
<dbReference type="PRINTS" id="PR00171">
    <property type="entry name" value="SUGRTRNSPORT"/>
</dbReference>
<protein>
    <recommendedName>
        <fullName evidence="12">Major facilitator superfamily (MFS) profile domain-containing protein</fullName>
    </recommendedName>
</protein>
<evidence type="ECO:0000256" key="10">
    <source>
        <dbReference type="ARBA" id="ARBA00023315"/>
    </source>
</evidence>
<gene>
    <name evidence="13" type="ORF">Daesc_003802</name>
</gene>